<protein>
    <submittedName>
        <fullName evidence="1">Glycoprotein 3-alpha-L-fucosyltransferase</fullName>
        <ecNumber evidence="1">2.4.1.214</ecNumber>
    </submittedName>
</protein>
<name>A0A087RZ77_9ARCH</name>
<organism evidence="1 2">
    <name type="scientific">Marine Group I thaumarchaeote SCGC AAA799-P11</name>
    <dbReference type="NCBI Taxonomy" id="1502295"/>
    <lineage>
        <taxon>Archaea</taxon>
        <taxon>Nitrososphaerota</taxon>
        <taxon>Marine Group I</taxon>
    </lineage>
</organism>
<reference evidence="1 2" key="1">
    <citation type="submission" date="2014-06" db="EMBL/GenBank/DDBJ databases">
        <authorList>
            <person name="Ngugi D.K."/>
            <person name="Blom J."/>
            <person name="Alam I."/>
            <person name="Rashid M."/>
            <person name="Baalawi W."/>
            <person name="Zhang G."/>
            <person name="Hikmawan T."/>
            <person name="Guan Y."/>
            <person name="Antunes A."/>
            <person name="Siam R."/>
            <person name="El-Dorry H."/>
            <person name="Bajic V."/>
            <person name="Stingl U."/>
        </authorList>
    </citation>
    <scope>NUCLEOTIDE SEQUENCE [LARGE SCALE GENOMIC DNA]</scope>
    <source>
        <strain evidence="1">SCGC AAA799-P11</strain>
    </source>
</reference>
<dbReference type="SUPFAM" id="SSF53756">
    <property type="entry name" value="UDP-Glycosyltransferase/glycogen phosphorylase"/>
    <property type="match status" value="1"/>
</dbReference>
<dbReference type="EMBL" id="JOSZ01000014">
    <property type="protein sequence ID" value="KFM18781.1"/>
    <property type="molecule type" value="Genomic_DNA"/>
</dbReference>
<dbReference type="GO" id="GO:0018392">
    <property type="term" value="F:glycoprotein 3-alpha-L-fucosyltransferase activity"/>
    <property type="evidence" value="ECO:0007669"/>
    <property type="project" value="UniProtKB-EC"/>
</dbReference>
<dbReference type="InterPro" id="IPR050194">
    <property type="entry name" value="Glycosyltransferase_grp1"/>
</dbReference>
<dbReference type="CDD" id="cd03801">
    <property type="entry name" value="GT4_PimA-like"/>
    <property type="match status" value="1"/>
</dbReference>
<dbReference type="PANTHER" id="PTHR45947:SF15">
    <property type="entry name" value="TEICHURONIC ACID BIOSYNTHESIS GLYCOSYLTRANSFERASE TUAC-RELATED"/>
    <property type="match status" value="1"/>
</dbReference>
<keyword evidence="1" id="KW-0328">Glycosyltransferase</keyword>
<evidence type="ECO:0000313" key="2">
    <source>
        <dbReference type="Proteomes" id="UP000029387"/>
    </source>
</evidence>
<dbReference type="Pfam" id="PF13692">
    <property type="entry name" value="Glyco_trans_1_4"/>
    <property type="match status" value="1"/>
</dbReference>
<dbReference type="Proteomes" id="UP000029387">
    <property type="component" value="Unassembled WGS sequence"/>
</dbReference>
<sequence length="176" mass="20062">MNLDFDYIYGPIDIEKFKKVPENITKNEKQVVYIGRDSYEKGIDILKKIEDKINGKVVYCTNVDWELAMQVLKSSDIVVVPSRIDNIPNVIKEAFFLKIPVVATDIEGISEIVTNGVNGILVPSEEPDRLANAINQLLENKEKMKEITENGYDFVMKNLTWEALLPKQNTLNSTRN</sequence>
<dbReference type="AlphaFoldDB" id="A0A087RZ77"/>
<dbReference type="Gene3D" id="3.40.50.2000">
    <property type="entry name" value="Glycogen Phosphorylase B"/>
    <property type="match status" value="1"/>
</dbReference>
<proteinExistence type="predicted"/>
<gene>
    <name evidence="1" type="ORF">AAA799P11_00990</name>
</gene>
<comment type="caution">
    <text evidence="1">The sequence shown here is derived from an EMBL/GenBank/DDBJ whole genome shotgun (WGS) entry which is preliminary data.</text>
</comment>
<evidence type="ECO:0000313" key="1">
    <source>
        <dbReference type="EMBL" id="KFM18781.1"/>
    </source>
</evidence>
<keyword evidence="2" id="KW-1185">Reference proteome</keyword>
<keyword evidence="1" id="KW-0808">Transferase</keyword>
<dbReference type="EC" id="2.4.1.214" evidence="1"/>
<accession>A0A087RZ77</accession>
<dbReference type="PANTHER" id="PTHR45947">
    <property type="entry name" value="SULFOQUINOVOSYL TRANSFERASE SQD2"/>
    <property type="match status" value="1"/>
</dbReference>